<dbReference type="EMBL" id="JAHESF010000009">
    <property type="protein sequence ID" value="MBT1697525.1"/>
    <property type="molecule type" value="Genomic_DNA"/>
</dbReference>
<dbReference type="GO" id="GO:0003700">
    <property type="term" value="F:DNA-binding transcription factor activity"/>
    <property type="evidence" value="ECO:0007669"/>
    <property type="project" value="InterPro"/>
</dbReference>
<sequence length="151" mass="17532">MKRIEEEIQQKKFRSPHQKAVINLIYTANWLQNKHQGFFKTYGITGQQFNILRILKGQHPNSISATNIKTRLLDQNSDVSRLLDRLATKNLLTKQACTKDKRAFDVFITQQGLDLLKEIDKHQRHIDNVLALSDDEAHQLSELLDKSRGVR</sequence>
<dbReference type="InterPro" id="IPR000835">
    <property type="entry name" value="HTH_MarR-typ"/>
</dbReference>
<dbReference type="SUPFAM" id="SSF46785">
    <property type="entry name" value="Winged helix' DNA-binding domain"/>
    <property type="match status" value="1"/>
</dbReference>
<organism evidence="2 3">
    <name type="scientific">Chryseosolibacter histidini</name>
    <dbReference type="NCBI Taxonomy" id="2782349"/>
    <lineage>
        <taxon>Bacteria</taxon>
        <taxon>Pseudomonadati</taxon>
        <taxon>Bacteroidota</taxon>
        <taxon>Cytophagia</taxon>
        <taxon>Cytophagales</taxon>
        <taxon>Chryseotaleaceae</taxon>
        <taxon>Chryseosolibacter</taxon>
    </lineage>
</organism>
<reference evidence="2 3" key="1">
    <citation type="submission" date="2021-05" db="EMBL/GenBank/DDBJ databases">
        <title>A Polyphasic approach of four new species of the genus Ohtaekwangia: Ohtaekwangia histidinii sp. nov., Ohtaekwangia cretensis sp. nov., Ohtaekwangia indiensis sp. nov., Ohtaekwangia reichenbachii sp. nov. from diverse environment.</title>
        <authorList>
            <person name="Octaviana S."/>
        </authorList>
    </citation>
    <scope>NUCLEOTIDE SEQUENCE [LARGE SCALE GENOMIC DNA]</scope>
    <source>
        <strain evidence="2 3">PWU4</strain>
    </source>
</reference>
<dbReference type="GO" id="GO:0006950">
    <property type="term" value="P:response to stress"/>
    <property type="evidence" value="ECO:0007669"/>
    <property type="project" value="TreeGrafter"/>
</dbReference>
<name>A0AAP2GP42_9BACT</name>
<gene>
    <name evidence="2" type="ORF">KK083_11605</name>
</gene>
<accession>A0AAP2GP42</accession>
<dbReference type="PROSITE" id="PS50995">
    <property type="entry name" value="HTH_MARR_2"/>
    <property type="match status" value="1"/>
</dbReference>
<dbReference type="AlphaFoldDB" id="A0AAP2GP42"/>
<protein>
    <submittedName>
        <fullName evidence="2">MarR family transcriptional regulator</fullName>
    </submittedName>
</protein>
<dbReference type="SMART" id="SM00347">
    <property type="entry name" value="HTH_MARR"/>
    <property type="match status" value="1"/>
</dbReference>
<proteinExistence type="predicted"/>
<dbReference type="Pfam" id="PF12802">
    <property type="entry name" value="MarR_2"/>
    <property type="match status" value="1"/>
</dbReference>
<evidence type="ECO:0000313" key="3">
    <source>
        <dbReference type="Proteomes" id="UP001319200"/>
    </source>
</evidence>
<dbReference type="RefSeq" id="WP_254163395.1">
    <property type="nucleotide sequence ID" value="NZ_JAHESF010000009.1"/>
</dbReference>
<dbReference type="PANTHER" id="PTHR33164">
    <property type="entry name" value="TRANSCRIPTIONAL REGULATOR, MARR FAMILY"/>
    <property type="match status" value="1"/>
</dbReference>
<dbReference type="InterPro" id="IPR039422">
    <property type="entry name" value="MarR/SlyA-like"/>
</dbReference>
<comment type="caution">
    <text evidence="2">The sequence shown here is derived from an EMBL/GenBank/DDBJ whole genome shotgun (WGS) entry which is preliminary data.</text>
</comment>
<dbReference type="Gene3D" id="1.10.10.10">
    <property type="entry name" value="Winged helix-like DNA-binding domain superfamily/Winged helix DNA-binding domain"/>
    <property type="match status" value="1"/>
</dbReference>
<dbReference type="Proteomes" id="UP001319200">
    <property type="component" value="Unassembled WGS sequence"/>
</dbReference>
<feature type="domain" description="HTH marR-type" evidence="1">
    <location>
        <begin position="1"/>
        <end position="149"/>
    </location>
</feature>
<evidence type="ECO:0000313" key="2">
    <source>
        <dbReference type="EMBL" id="MBT1697525.1"/>
    </source>
</evidence>
<dbReference type="InterPro" id="IPR036388">
    <property type="entry name" value="WH-like_DNA-bd_sf"/>
</dbReference>
<dbReference type="InterPro" id="IPR036390">
    <property type="entry name" value="WH_DNA-bd_sf"/>
</dbReference>
<keyword evidence="3" id="KW-1185">Reference proteome</keyword>
<dbReference type="PANTHER" id="PTHR33164:SF43">
    <property type="entry name" value="HTH-TYPE TRANSCRIPTIONAL REPRESSOR YETL"/>
    <property type="match status" value="1"/>
</dbReference>
<evidence type="ECO:0000259" key="1">
    <source>
        <dbReference type="PROSITE" id="PS50995"/>
    </source>
</evidence>